<comment type="catalytic activity">
    <reaction evidence="9">
        <text>O-phospho-L-tyrosyl-[protein] + H2O = L-tyrosyl-[protein] + phosphate</text>
        <dbReference type="Rhea" id="RHEA:10684"/>
        <dbReference type="Rhea" id="RHEA-COMP:10136"/>
        <dbReference type="Rhea" id="RHEA-COMP:20101"/>
        <dbReference type="ChEBI" id="CHEBI:15377"/>
        <dbReference type="ChEBI" id="CHEBI:43474"/>
        <dbReference type="ChEBI" id="CHEBI:46858"/>
        <dbReference type="ChEBI" id="CHEBI:61978"/>
        <dbReference type="EC" id="3.1.3.48"/>
    </reaction>
</comment>
<dbReference type="PIRSF" id="PIRSF000939">
    <property type="entry name" value="MAPK_Ptase"/>
    <property type="match status" value="1"/>
</dbReference>
<comment type="catalytic activity">
    <reaction evidence="8">
        <text>O-phospho-L-threonyl-[protein] + H2O = L-threonyl-[protein] + phosphate</text>
        <dbReference type="Rhea" id="RHEA:47004"/>
        <dbReference type="Rhea" id="RHEA-COMP:11060"/>
        <dbReference type="Rhea" id="RHEA-COMP:11605"/>
        <dbReference type="ChEBI" id="CHEBI:15377"/>
        <dbReference type="ChEBI" id="CHEBI:30013"/>
        <dbReference type="ChEBI" id="CHEBI:43474"/>
        <dbReference type="ChEBI" id="CHEBI:61977"/>
        <dbReference type="EC" id="3.1.3.16"/>
    </reaction>
</comment>
<evidence type="ECO:0000313" key="14">
    <source>
        <dbReference type="EMBL" id="NXB49694.1"/>
    </source>
</evidence>
<dbReference type="AlphaFoldDB" id="A0A7K8EDE7"/>
<evidence type="ECO:0000256" key="9">
    <source>
        <dbReference type="ARBA" id="ARBA00051722"/>
    </source>
</evidence>
<evidence type="ECO:0000256" key="8">
    <source>
        <dbReference type="ARBA" id="ARBA00048336"/>
    </source>
</evidence>
<protein>
    <recommendedName>
        <fullName evidence="3">protein-tyrosine-phosphatase</fullName>
        <ecNumber evidence="3">3.1.3.48</ecNumber>
    </recommendedName>
</protein>
<dbReference type="PANTHER" id="PTHR10159:SF305">
    <property type="entry name" value="DUAL SPECIFICITY PROTEIN PHOSPHATASE 7"/>
    <property type="match status" value="1"/>
</dbReference>
<dbReference type="EMBL" id="VZTC01006204">
    <property type="protein sequence ID" value="NXB49694.1"/>
    <property type="molecule type" value="Genomic_DNA"/>
</dbReference>
<comment type="subcellular location">
    <subcellularLocation>
        <location evidence="1">Cytoplasm</location>
    </subcellularLocation>
</comment>
<proteinExistence type="inferred from homology"/>
<evidence type="ECO:0000256" key="10">
    <source>
        <dbReference type="PIRSR" id="PIRSR000939-1"/>
    </source>
</evidence>
<dbReference type="InterPro" id="IPR029021">
    <property type="entry name" value="Prot-tyrosine_phosphatase-like"/>
</dbReference>
<evidence type="ECO:0000256" key="1">
    <source>
        <dbReference type="ARBA" id="ARBA00004496"/>
    </source>
</evidence>
<feature type="region of interest" description="Disordered" evidence="11">
    <location>
        <begin position="113"/>
        <end position="137"/>
    </location>
</feature>
<feature type="non-terminal residue" evidence="14">
    <location>
        <position position="316"/>
    </location>
</feature>
<dbReference type="EC" id="3.1.3.48" evidence="3"/>
<dbReference type="Gene3D" id="3.40.250.10">
    <property type="entry name" value="Rhodanese-like domain"/>
    <property type="match status" value="1"/>
</dbReference>
<dbReference type="PROSITE" id="PS50056">
    <property type="entry name" value="TYR_PHOSPHATASE_2"/>
    <property type="match status" value="1"/>
</dbReference>
<dbReference type="Gene3D" id="3.90.190.10">
    <property type="entry name" value="Protein tyrosine phosphatase superfamily"/>
    <property type="match status" value="1"/>
</dbReference>
<dbReference type="InterPro" id="IPR020422">
    <property type="entry name" value="TYR_PHOSPHATASE_DUAL_dom"/>
</dbReference>
<evidence type="ECO:0000256" key="6">
    <source>
        <dbReference type="ARBA" id="ARBA00022912"/>
    </source>
</evidence>
<comment type="similarity">
    <text evidence="2">Belongs to the protein-tyrosine phosphatase family. Non-receptor class dual specificity subfamily.</text>
</comment>
<dbReference type="GO" id="GO:0005829">
    <property type="term" value="C:cytosol"/>
    <property type="evidence" value="ECO:0007669"/>
    <property type="project" value="TreeGrafter"/>
</dbReference>
<dbReference type="SUPFAM" id="SSF52799">
    <property type="entry name" value="(Phosphotyrosine protein) phosphatases II"/>
    <property type="match status" value="1"/>
</dbReference>
<keyword evidence="5" id="KW-0378">Hydrolase</keyword>
<dbReference type="GO" id="GO:0017017">
    <property type="term" value="F:MAP kinase tyrosine/serine/threonine phosphatase activity"/>
    <property type="evidence" value="ECO:0007669"/>
    <property type="project" value="InterPro"/>
</dbReference>
<sequence length="316" mass="35166">HIETAINLAIPGLMLRRLKKGNLPIRSIIPNHEDKERFVKRCKADTVEGFPILKNNTSSFFLSSSLLSPFPGGFNKFQTEYSEHCETNLDSSSPSNSPPASVLGLGGLRISSDCSDGESDREPSSATESDGSPIPNNQPAFPVQILPYLYLGCAKDSTNLDVLGKYGIKYILNVTPNLPNMFEHDGEFKYKQIPISDHWSQNLSQFFPEAIAFIDEARSKKCGILVHCLAGISRSVTVTVAYLMQKLNLSLNDAYDFVKRKKSNISPNFNFMGQLLDFERTLGLNSPCDNRSPSEQLYFTTPTNHNLFQLNTLEST</sequence>
<dbReference type="InterPro" id="IPR000340">
    <property type="entry name" value="Dual-sp_phosphatase_cat-dom"/>
</dbReference>
<reference evidence="14 15" key="1">
    <citation type="submission" date="2019-09" db="EMBL/GenBank/DDBJ databases">
        <title>Bird 10,000 Genomes (B10K) Project - Family phase.</title>
        <authorList>
            <person name="Zhang G."/>
        </authorList>
    </citation>
    <scope>NUCLEOTIDE SEQUENCE [LARGE SCALE GENOMIC DNA]</scope>
    <source>
        <strain evidence="14">B10K-DU-002-02</strain>
        <tissue evidence="14">Muscle</tissue>
    </source>
</reference>
<keyword evidence="6" id="KW-0904">Protein phosphatase</keyword>
<dbReference type="PRINTS" id="PR01764">
    <property type="entry name" value="MAPKPHPHTASE"/>
</dbReference>
<feature type="non-terminal residue" evidence="14">
    <location>
        <position position="1"/>
    </location>
</feature>
<dbReference type="InterPro" id="IPR036873">
    <property type="entry name" value="Rhodanese-like_dom_sf"/>
</dbReference>
<dbReference type="SUPFAM" id="SSF52821">
    <property type="entry name" value="Rhodanese/Cell cycle control phosphatase"/>
    <property type="match status" value="1"/>
</dbReference>
<dbReference type="PROSITE" id="PS50054">
    <property type="entry name" value="TYR_PHOSPHATASE_DUAL"/>
    <property type="match status" value="1"/>
</dbReference>
<evidence type="ECO:0000259" key="12">
    <source>
        <dbReference type="PROSITE" id="PS50054"/>
    </source>
</evidence>
<evidence type="ECO:0000256" key="3">
    <source>
        <dbReference type="ARBA" id="ARBA00013064"/>
    </source>
</evidence>
<evidence type="ECO:0000256" key="2">
    <source>
        <dbReference type="ARBA" id="ARBA00008601"/>
    </source>
</evidence>
<keyword evidence="4" id="KW-0963">Cytoplasm</keyword>
<dbReference type="GO" id="GO:0008330">
    <property type="term" value="F:protein tyrosine/threonine phosphatase activity"/>
    <property type="evidence" value="ECO:0007669"/>
    <property type="project" value="TreeGrafter"/>
</dbReference>
<dbReference type="GO" id="GO:0043409">
    <property type="term" value="P:negative regulation of MAPK cascade"/>
    <property type="evidence" value="ECO:0007669"/>
    <property type="project" value="TreeGrafter"/>
</dbReference>
<accession>A0A7K8EDE7</accession>
<feature type="domain" description="Tyrosine-protein phosphatase" evidence="12">
    <location>
        <begin position="141"/>
        <end position="284"/>
    </location>
</feature>
<dbReference type="Pfam" id="PF00782">
    <property type="entry name" value="DSPc"/>
    <property type="match status" value="1"/>
</dbReference>
<dbReference type="InterPro" id="IPR000387">
    <property type="entry name" value="Tyr_Pase_dom"/>
</dbReference>
<dbReference type="PANTHER" id="PTHR10159">
    <property type="entry name" value="DUAL SPECIFICITY PROTEIN PHOSPHATASE"/>
    <property type="match status" value="1"/>
</dbReference>
<evidence type="ECO:0000259" key="13">
    <source>
        <dbReference type="PROSITE" id="PS50056"/>
    </source>
</evidence>
<gene>
    <name evidence="14" type="primary">Dusp7</name>
    <name evidence="14" type="ORF">LEUROT_R11614</name>
</gene>
<dbReference type="InterPro" id="IPR008343">
    <property type="entry name" value="MKP"/>
</dbReference>
<evidence type="ECO:0000256" key="5">
    <source>
        <dbReference type="ARBA" id="ARBA00022801"/>
    </source>
</evidence>
<evidence type="ECO:0000313" key="15">
    <source>
        <dbReference type="Proteomes" id="UP000522331"/>
    </source>
</evidence>
<name>A0A7K8EDE7_LEURO</name>
<organism evidence="14 15">
    <name type="scientific">Leucopsar rothschildi</name>
    <name type="common">Bali myna</name>
    <name type="synonym">Rothschild's mynah</name>
    <dbReference type="NCBI Taxonomy" id="127929"/>
    <lineage>
        <taxon>Eukaryota</taxon>
        <taxon>Metazoa</taxon>
        <taxon>Chordata</taxon>
        <taxon>Craniata</taxon>
        <taxon>Vertebrata</taxon>
        <taxon>Euteleostomi</taxon>
        <taxon>Archelosauria</taxon>
        <taxon>Archosauria</taxon>
        <taxon>Dinosauria</taxon>
        <taxon>Saurischia</taxon>
        <taxon>Theropoda</taxon>
        <taxon>Coelurosauria</taxon>
        <taxon>Aves</taxon>
        <taxon>Neognathae</taxon>
        <taxon>Neoaves</taxon>
        <taxon>Telluraves</taxon>
        <taxon>Australaves</taxon>
        <taxon>Passeriformes</taxon>
        <taxon>Sturnidae</taxon>
        <taxon>Leucopsar</taxon>
    </lineage>
</organism>
<feature type="domain" description="Tyrosine specific protein phosphatases" evidence="13">
    <location>
        <begin position="205"/>
        <end position="265"/>
    </location>
</feature>
<comment type="caution">
    <text evidence="14">The sequence shown here is derived from an EMBL/GenBank/DDBJ whole genome shotgun (WGS) entry which is preliminary data.</text>
</comment>
<evidence type="ECO:0000256" key="4">
    <source>
        <dbReference type="ARBA" id="ARBA00022490"/>
    </source>
</evidence>
<evidence type="ECO:0000256" key="7">
    <source>
        <dbReference type="ARBA" id="ARBA00047761"/>
    </source>
</evidence>
<feature type="active site" description="Phosphocysteine intermediate" evidence="10">
    <location>
        <position position="228"/>
    </location>
</feature>
<feature type="compositionally biased region" description="Polar residues" evidence="11">
    <location>
        <begin position="124"/>
        <end position="137"/>
    </location>
</feature>
<dbReference type="GO" id="GO:0033550">
    <property type="term" value="F:MAP kinase tyrosine phosphatase activity"/>
    <property type="evidence" value="ECO:0007669"/>
    <property type="project" value="TreeGrafter"/>
</dbReference>
<dbReference type="Proteomes" id="UP000522331">
    <property type="component" value="Unassembled WGS sequence"/>
</dbReference>
<dbReference type="GO" id="GO:0004722">
    <property type="term" value="F:protein serine/threonine phosphatase activity"/>
    <property type="evidence" value="ECO:0007669"/>
    <property type="project" value="UniProtKB-EC"/>
</dbReference>
<dbReference type="SMART" id="SM00195">
    <property type="entry name" value="DSPc"/>
    <property type="match status" value="1"/>
</dbReference>
<dbReference type="FunFam" id="3.90.190.10:FF:000011">
    <property type="entry name" value="Dual specificity phosphatase 6"/>
    <property type="match status" value="1"/>
</dbReference>
<dbReference type="CDD" id="cd14643">
    <property type="entry name" value="DSP_DUSP7"/>
    <property type="match status" value="1"/>
</dbReference>
<evidence type="ECO:0000256" key="11">
    <source>
        <dbReference type="SAM" id="MobiDB-lite"/>
    </source>
</evidence>
<keyword evidence="15" id="KW-1185">Reference proteome</keyword>
<comment type="catalytic activity">
    <reaction evidence="7">
        <text>O-phospho-L-seryl-[protein] + H2O = L-seryl-[protein] + phosphate</text>
        <dbReference type="Rhea" id="RHEA:20629"/>
        <dbReference type="Rhea" id="RHEA-COMP:9863"/>
        <dbReference type="Rhea" id="RHEA-COMP:11604"/>
        <dbReference type="ChEBI" id="CHEBI:15377"/>
        <dbReference type="ChEBI" id="CHEBI:29999"/>
        <dbReference type="ChEBI" id="CHEBI:43474"/>
        <dbReference type="ChEBI" id="CHEBI:83421"/>
        <dbReference type="EC" id="3.1.3.16"/>
    </reaction>
</comment>